<dbReference type="Gene3D" id="1.20.1070.10">
    <property type="entry name" value="Rhodopsin 7-helix transmembrane proteins"/>
    <property type="match status" value="2"/>
</dbReference>
<dbReference type="GeneID" id="102697130"/>
<dbReference type="OMA" id="PARECTG"/>
<dbReference type="Proteomes" id="UP000018468">
    <property type="component" value="Linkage group LG28"/>
</dbReference>
<feature type="transmembrane region" description="Helical" evidence="14">
    <location>
        <begin position="484"/>
        <end position="503"/>
    </location>
</feature>
<keyword evidence="5 14" id="KW-1133">Transmembrane helix</keyword>
<dbReference type="PRINTS" id="PR00237">
    <property type="entry name" value="GPCRRHODOPSN"/>
</dbReference>
<evidence type="ECO:0000259" key="16">
    <source>
        <dbReference type="PROSITE" id="PS50262"/>
    </source>
</evidence>
<evidence type="ECO:0000256" key="3">
    <source>
        <dbReference type="ARBA" id="ARBA00022553"/>
    </source>
</evidence>
<feature type="region of interest" description="Disordered" evidence="15">
    <location>
        <begin position="381"/>
        <end position="440"/>
    </location>
</feature>
<dbReference type="GO" id="GO:0007268">
    <property type="term" value="P:chemical synaptic transmission"/>
    <property type="evidence" value="ECO:0000318"/>
    <property type="project" value="GO_Central"/>
</dbReference>
<feature type="region of interest" description="Disordered" evidence="15">
    <location>
        <begin position="524"/>
        <end position="545"/>
    </location>
</feature>
<dbReference type="InterPro" id="IPR000276">
    <property type="entry name" value="GPCR_Rhodpsn"/>
</dbReference>
<keyword evidence="3" id="KW-0597">Phosphoprotein</keyword>
<evidence type="ECO:0000256" key="15">
    <source>
        <dbReference type="SAM" id="MobiDB-lite"/>
    </source>
</evidence>
<feature type="compositionally biased region" description="Acidic residues" evidence="15">
    <location>
        <begin position="344"/>
        <end position="354"/>
    </location>
</feature>
<evidence type="ECO:0000256" key="2">
    <source>
        <dbReference type="ARBA" id="ARBA00022475"/>
    </source>
</evidence>
<comment type="subcellular location">
    <subcellularLocation>
        <location evidence="14">Cell membrane</location>
        <topology evidence="14">Multi-pass membrane protein</topology>
    </subcellularLocation>
    <subcellularLocation>
        <location evidence="14">Postsynaptic cell membrane</location>
        <topology evidence="14">Multi-pass membrane protein</topology>
    </subcellularLocation>
</comment>
<feature type="compositionally biased region" description="Low complexity" evidence="15">
    <location>
        <begin position="262"/>
        <end position="292"/>
    </location>
</feature>
<feature type="transmembrane region" description="Helical" evidence="14">
    <location>
        <begin position="118"/>
        <end position="139"/>
    </location>
</feature>
<dbReference type="AlphaFoldDB" id="W5NM59"/>
<feature type="transmembrane region" description="Helical" evidence="14">
    <location>
        <begin position="160"/>
        <end position="185"/>
    </location>
</feature>
<keyword evidence="8 14" id="KW-0472">Membrane</keyword>
<dbReference type="SUPFAM" id="SSF81321">
    <property type="entry name" value="Family A G protein-coupled receptor-like"/>
    <property type="match status" value="1"/>
</dbReference>
<reference evidence="18" key="1">
    <citation type="submission" date="2011-12" db="EMBL/GenBank/DDBJ databases">
        <title>The Draft Genome of Lepisosteus oculatus.</title>
        <authorList>
            <consortium name="The Broad Institute Genome Assembly &amp; Analysis Group"/>
            <consortium name="Computational R&amp;D Group"/>
            <consortium name="and Sequencing Platform"/>
            <person name="Di Palma F."/>
            <person name="Alfoldi J."/>
            <person name="Johnson J."/>
            <person name="Berlin A."/>
            <person name="Gnerre S."/>
            <person name="Jaffe D."/>
            <person name="MacCallum I."/>
            <person name="Young S."/>
            <person name="Walker B.J."/>
            <person name="Lander E.S."/>
            <person name="Lindblad-Toh K."/>
        </authorList>
    </citation>
    <scope>NUCLEOTIDE SEQUENCE [LARGE SCALE GENOMIC DNA]</scope>
</reference>
<dbReference type="PROSITE" id="PS50262">
    <property type="entry name" value="G_PROTEIN_RECEP_F1_2"/>
    <property type="match status" value="1"/>
</dbReference>
<dbReference type="HOGENOM" id="CLU_009579_11_2_1"/>
<evidence type="ECO:0000256" key="4">
    <source>
        <dbReference type="ARBA" id="ARBA00022692"/>
    </source>
</evidence>
<dbReference type="SMART" id="SM01381">
    <property type="entry name" value="7TM_GPCR_Srsx"/>
    <property type="match status" value="1"/>
</dbReference>
<dbReference type="GO" id="GO:0045211">
    <property type="term" value="C:postsynaptic membrane"/>
    <property type="evidence" value="ECO:0007669"/>
    <property type="project" value="UniProtKB-SubCell"/>
</dbReference>
<dbReference type="GO" id="GO:0045202">
    <property type="term" value="C:synapse"/>
    <property type="evidence" value="ECO:0000318"/>
    <property type="project" value="GO_Central"/>
</dbReference>
<evidence type="ECO:0000313" key="18">
    <source>
        <dbReference type="Proteomes" id="UP000018468"/>
    </source>
</evidence>
<evidence type="ECO:0000256" key="1">
    <source>
        <dbReference type="ARBA" id="ARBA00003336"/>
    </source>
</evidence>
<dbReference type="PANTHER" id="PTHR24247">
    <property type="entry name" value="5-HYDROXYTRYPTAMINE RECEPTOR"/>
    <property type="match status" value="1"/>
</dbReference>
<reference evidence="17" key="3">
    <citation type="submission" date="2025-09" db="UniProtKB">
        <authorList>
            <consortium name="Ensembl"/>
        </authorList>
    </citation>
    <scope>IDENTIFICATION</scope>
</reference>
<feature type="transmembrane region" description="Helical" evidence="14">
    <location>
        <begin position="80"/>
        <end position="106"/>
    </location>
</feature>
<comment type="function">
    <text evidence="1">The muscarinic acetylcholine receptor mediates various cellular responses, including inhibition of adenylate cyclase, breakdown of phosphoinositides and modulation of potassium channels through the action of G proteins. Primary transducing effect is Pi turnover.</text>
</comment>
<evidence type="ECO:0000256" key="10">
    <source>
        <dbReference type="ARBA" id="ARBA00023180"/>
    </source>
</evidence>
<evidence type="ECO:0000256" key="12">
    <source>
        <dbReference type="ARBA" id="ARBA00023257"/>
    </source>
</evidence>
<dbReference type="PROSITE" id="PS00237">
    <property type="entry name" value="G_PROTEIN_RECEP_F1_1"/>
    <property type="match status" value="1"/>
</dbReference>
<evidence type="ECO:0000256" key="13">
    <source>
        <dbReference type="RuleBase" id="RU000688"/>
    </source>
</evidence>
<dbReference type="InterPro" id="IPR000995">
    <property type="entry name" value="Musac_Ach_rcpt"/>
</dbReference>
<proteinExistence type="inferred from homology"/>
<feature type="transmembrane region" description="Helical" evidence="14">
    <location>
        <begin position="43"/>
        <end position="68"/>
    </location>
</feature>
<keyword evidence="10" id="KW-0325">Glycoprotein</keyword>
<evidence type="ECO:0000256" key="8">
    <source>
        <dbReference type="ARBA" id="ARBA00023136"/>
    </source>
</evidence>
<evidence type="ECO:0000256" key="14">
    <source>
        <dbReference type="RuleBase" id="RU361191"/>
    </source>
</evidence>
<keyword evidence="2 14" id="KW-1003">Cell membrane</keyword>
<name>W5NM59_LEPOC</name>
<feature type="domain" description="G-protein coupled receptors family 1 profile" evidence="16">
    <location>
        <begin position="60"/>
        <end position="500"/>
    </location>
</feature>
<dbReference type="Pfam" id="PF00001">
    <property type="entry name" value="7tm_1"/>
    <property type="match status" value="1"/>
</dbReference>
<keyword evidence="9 13" id="KW-0675">Receptor</keyword>
<feature type="region of interest" description="Disordered" evidence="15">
    <location>
        <begin position="1"/>
        <end position="29"/>
    </location>
</feature>
<dbReference type="InterPro" id="IPR017452">
    <property type="entry name" value="GPCR_Rhodpsn_7TM"/>
</dbReference>
<feature type="compositionally biased region" description="Low complexity" evidence="15">
    <location>
        <begin position="19"/>
        <end position="29"/>
    </location>
</feature>
<feature type="region of interest" description="Disordered" evidence="15">
    <location>
        <begin position="245"/>
        <end position="361"/>
    </location>
</feature>
<feature type="compositionally biased region" description="Low complexity" evidence="15">
    <location>
        <begin position="402"/>
        <end position="421"/>
    </location>
</feature>
<feature type="compositionally biased region" description="Pro residues" evidence="15">
    <location>
        <begin position="252"/>
        <end position="261"/>
    </location>
</feature>
<organism evidence="17 18">
    <name type="scientific">Lepisosteus oculatus</name>
    <name type="common">Spotted gar</name>
    <dbReference type="NCBI Taxonomy" id="7918"/>
    <lineage>
        <taxon>Eukaryota</taxon>
        <taxon>Metazoa</taxon>
        <taxon>Chordata</taxon>
        <taxon>Craniata</taxon>
        <taxon>Vertebrata</taxon>
        <taxon>Euteleostomi</taxon>
        <taxon>Actinopterygii</taxon>
        <taxon>Neopterygii</taxon>
        <taxon>Holostei</taxon>
        <taxon>Semionotiformes</taxon>
        <taxon>Lepisosteidae</taxon>
        <taxon>Lepisosteus</taxon>
    </lineage>
</organism>
<feature type="transmembrane region" description="Helical" evidence="14">
    <location>
        <begin position="451"/>
        <end position="472"/>
    </location>
</feature>
<comment type="similarity">
    <text evidence="14">Belongs to the G-protein coupled receptor 1 family. Muscarinic acetylcholine receptor subfamily.</text>
</comment>
<dbReference type="Ensembl" id="ENSLOCT00000021755.1">
    <property type="protein sequence ID" value="ENSLOCP00000021718.1"/>
    <property type="gene ID" value="ENSLOCG00000017613.1"/>
</dbReference>
<dbReference type="eggNOG" id="KOG4220">
    <property type="taxonomic scope" value="Eukaryota"/>
</dbReference>
<dbReference type="GO" id="GO:0007197">
    <property type="term" value="P:adenylate cyclase-inhibiting G protein-coupled acetylcholine receptor signaling pathway"/>
    <property type="evidence" value="ECO:0000318"/>
    <property type="project" value="GO_Central"/>
</dbReference>
<accession>W5NM59</accession>
<dbReference type="FunFam" id="1.20.1070.10:FF:000534">
    <property type="entry name" value="Muscarinic acetylcholine receptor"/>
    <property type="match status" value="1"/>
</dbReference>
<dbReference type="GeneTree" id="ENSGT00940000162301"/>
<evidence type="ECO:0000256" key="7">
    <source>
        <dbReference type="ARBA" id="ARBA00023040"/>
    </source>
</evidence>
<feature type="compositionally biased region" description="Basic residues" evidence="15">
    <location>
        <begin position="315"/>
        <end position="324"/>
    </location>
</feature>
<dbReference type="GO" id="GO:0007187">
    <property type="term" value="P:G protein-coupled receptor signaling pathway, coupled to cyclic nucleotide second messenger"/>
    <property type="evidence" value="ECO:0000318"/>
    <property type="project" value="GO_Central"/>
</dbReference>
<keyword evidence="4 13" id="KW-0812">Transmembrane</keyword>
<reference evidence="17" key="2">
    <citation type="submission" date="2025-08" db="UniProtKB">
        <authorList>
            <consortium name="Ensembl"/>
        </authorList>
    </citation>
    <scope>IDENTIFICATION</scope>
</reference>
<protein>
    <recommendedName>
        <fullName evidence="14">Muscarinic acetylcholine receptor</fullName>
    </recommendedName>
</protein>
<dbReference type="GO" id="GO:0016907">
    <property type="term" value="F:G protein-coupled acetylcholine receptor activity"/>
    <property type="evidence" value="ECO:0000318"/>
    <property type="project" value="GO_Central"/>
</dbReference>
<dbReference type="PANTHER" id="PTHR24247:SF182">
    <property type="entry name" value="MUSCARINIC ACETYLCHOLINE RECEPTOR M1"/>
    <property type="match status" value="1"/>
</dbReference>
<keyword evidence="11 13" id="KW-0807">Transducer</keyword>
<dbReference type="FunFam" id="1.20.1070.10:FF:000047">
    <property type="entry name" value="Muscarinic acetylcholine receptor"/>
    <property type="match status" value="1"/>
</dbReference>
<evidence type="ECO:0000313" key="17">
    <source>
        <dbReference type="Ensembl" id="ENSLOCP00000021718.1"/>
    </source>
</evidence>
<dbReference type="InParanoid" id="W5NM59"/>
<evidence type="ECO:0000256" key="6">
    <source>
        <dbReference type="ARBA" id="ARBA00023018"/>
    </source>
</evidence>
<keyword evidence="7 13" id="KW-0297">G-protein coupled receptor</keyword>
<feature type="compositionally biased region" description="Gly residues" evidence="15">
    <location>
        <begin position="381"/>
        <end position="392"/>
    </location>
</feature>
<dbReference type="STRING" id="7918.ENSLOCP00000021718"/>
<evidence type="ECO:0000256" key="9">
    <source>
        <dbReference type="ARBA" id="ARBA00023170"/>
    </source>
</evidence>
<feature type="compositionally biased region" description="Pro residues" evidence="15">
    <location>
        <begin position="1"/>
        <end position="13"/>
    </location>
</feature>
<dbReference type="GO" id="GO:0005886">
    <property type="term" value="C:plasma membrane"/>
    <property type="evidence" value="ECO:0000318"/>
    <property type="project" value="GO_Central"/>
</dbReference>
<evidence type="ECO:0000256" key="5">
    <source>
        <dbReference type="ARBA" id="ARBA00022989"/>
    </source>
</evidence>
<sequence>MPLPHPYHTPVPAHPNLTNSSSSAASSNSSSADPLGGHAVWEVVLIAFVTGSLSLVTIVGNLLVMIAFRVNSHLRTVNNYFLLSLACADLVLGAVSMNLYTTYIITGRWTLGNLACDLWLALDYVASNASVMNLLVISFDRFFSVTRPLTYRAKRTPRRAAIMIGLAWAISFVLWAPAILFWQYAEGTRTVPPEECSIQFFSQPIITFGTAIAAFYLPVTIMIILYWRVYRETENRARELPGLLGSQARGAAPPPPPPGPQPRASASSGTTTTSSSSSSSSCESPAGPQSPGRGRGEPPGCCLLRPKQPLEERRRMRRRRRRKAPPQQGERTYREANRNGNWNGEEEGSEDSSSEGEPQREAKGVYAMVARVPLIRAGRGGAPAEAGGGGVSDPGLARVRASGSGNSSSSSPRDSLNLSSLARSSPGSPKRQKRRSQSLIKEKKAARTLSAILLAFILTWTPYNIMVLVSPFCDKCVPDTLWQLGYWLCYVNSTVNPMCYALCSKSFRVTFRMLLFCRWDKRQWGKPHPSARPSYCPSKTSSSTV</sequence>
<dbReference type="KEGG" id="loc:102697130"/>
<dbReference type="OrthoDB" id="10071887at2759"/>
<dbReference type="Bgee" id="ENSLOCG00000017613">
    <property type="expression patterns" value="Expressed in testis and 4 other cell types or tissues"/>
</dbReference>
<feature type="transmembrane region" description="Helical" evidence="14">
    <location>
        <begin position="205"/>
        <end position="227"/>
    </location>
</feature>
<keyword evidence="12 14" id="KW-0628">Postsynaptic cell membrane</keyword>
<dbReference type="EMBL" id="AHAT01032806">
    <property type="status" value="NOT_ANNOTATED_CDS"/>
    <property type="molecule type" value="Genomic_DNA"/>
</dbReference>
<evidence type="ECO:0000256" key="11">
    <source>
        <dbReference type="ARBA" id="ARBA00023224"/>
    </source>
</evidence>
<keyword evidence="6 14" id="KW-0770">Synapse</keyword>
<dbReference type="GO" id="GO:0030425">
    <property type="term" value="C:dendrite"/>
    <property type="evidence" value="ECO:0000318"/>
    <property type="project" value="GO_Central"/>
</dbReference>
<dbReference type="PRINTS" id="PR00243">
    <property type="entry name" value="MUSCARINICR"/>
</dbReference>
<keyword evidence="18" id="KW-1185">Reference proteome</keyword>